<organism evidence="3 4">
    <name type="scientific">Oceanisphaera pacifica</name>
    <dbReference type="NCBI Taxonomy" id="2818389"/>
    <lineage>
        <taxon>Bacteria</taxon>
        <taxon>Pseudomonadati</taxon>
        <taxon>Pseudomonadota</taxon>
        <taxon>Gammaproteobacteria</taxon>
        <taxon>Aeromonadales</taxon>
        <taxon>Aeromonadaceae</taxon>
        <taxon>Oceanisphaera</taxon>
    </lineage>
</organism>
<feature type="domain" description="XdhC- CoxI" evidence="1">
    <location>
        <begin position="126"/>
        <end position="190"/>
    </location>
</feature>
<dbReference type="InterPro" id="IPR036291">
    <property type="entry name" value="NAD(P)-bd_dom_sf"/>
</dbReference>
<dbReference type="InterPro" id="IPR052698">
    <property type="entry name" value="MoCofactor_Util/Proc"/>
</dbReference>
<dbReference type="PANTHER" id="PTHR30388">
    <property type="entry name" value="ALDEHYDE OXIDOREDUCTASE MOLYBDENUM COFACTOR ASSEMBLY PROTEIN"/>
    <property type="match status" value="1"/>
</dbReference>
<name>A0ABS3NIV5_9GAMM</name>
<gene>
    <name evidence="3" type="ORF">J3U76_12690</name>
</gene>
<dbReference type="InterPro" id="IPR003777">
    <property type="entry name" value="XdhC_CoxI"/>
</dbReference>
<dbReference type="InterPro" id="IPR027051">
    <property type="entry name" value="XdhC_Rossmann_dom"/>
</dbReference>
<evidence type="ECO:0000259" key="2">
    <source>
        <dbReference type="Pfam" id="PF13478"/>
    </source>
</evidence>
<protein>
    <submittedName>
        <fullName evidence="3">XdhC family protein</fullName>
    </submittedName>
</protein>
<dbReference type="Gene3D" id="3.40.50.720">
    <property type="entry name" value="NAD(P)-binding Rossmann-like Domain"/>
    <property type="match status" value="1"/>
</dbReference>
<dbReference type="PANTHER" id="PTHR30388:SF6">
    <property type="entry name" value="XANTHINE DEHYDROGENASE SUBUNIT A-RELATED"/>
    <property type="match status" value="1"/>
</dbReference>
<feature type="domain" description="XdhC- CoxI" evidence="1">
    <location>
        <begin position="18"/>
        <end position="79"/>
    </location>
</feature>
<accession>A0ABS3NIV5</accession>
<evidence type="ECO:0000313" key="4">
    <source>
        <dbReference type="Proteomes" id="UP000664882"/>
    </source>
</evidence>
<feature type="domain" description="XdhC Rossmann" evidence="2">
    <location>
        <begin position="210"/>
        <end position="352"/>
    </location>
</feature>
<comment type="caution">
    <text evidence="3">The sequence shown here is derived from an EMBL/GenBank/DDBJ whole genome shotgun (WGS) entry which is preliminary data.</text>
</comment>
<dbReference type="RefSeq" id="WP_208006351.1">
    <property type="nucleotide sequence ID" value="NZ_JAGDFX010000016.1"/>
</dbReference>
<sequence length="375" mass="40378">MSGLVSLIKTIDEQERLGEGFVLATVVKVEGSAYRRPGARMLISALGQSEGTVSGGCLEQDVIKKAWWLTSDGPVVRSYSTAEDGEESESSYHFSLGCDGKIFLLFERILPAAASPLVRTLKMVHEEKRKAAIATVISADDESAFVVGDRLIVPPEGGLDGSLVDSSLEQVLADDLREVMASGKSALNQYSDQAAEVEVFLEVVSPPQKLVLFGAGHDAQPLVRLAKTLGWHVTVIDGRANFAMAHRFPEADDVRVMNVDEPLSTSSLLDGAAVVVMTHSVTQDTRWLNKALRSGACYVGQLGPRYRTERLLADIGDDAQTAQAREKLYYPVGLDLGGDTSESVAMAILSEISAVVNGRNGGMLKYRAARIHEAE</sequence>
<dbReference type="Pfam" id="PF02625">
    <property type="entry name" value="XdhC_CoxI"/>
    <property type="match status" value="2"/>
</dbReference>
<dbReference type="EMBL" id="JAGDFX010000016">
    <property type="protein sequence ID" value="MBO1520475.1"/>
    <property type="molecule type" value="Genomic_DNA"/>
</dbReference>
<reference evidence="3 4" key="1">
    <citation type="submission" date="2021-03" db="EMBL/GenBank/DDBJ databases">
        <title>Oceanisphaera sp. nov., isolated from the intestine.</title>
        <authorList>
            <person name="Zhao L.-H."/>
            <person name="Shi L.-F."/>
        </authorList>
    </citation>
    <scope>NUCLEOTIDE SEQUENCE [LARGE SCALE GENOMIC DNA]</scope>
    <source>
        <strain evidence="3 4">DM8</strain>
    </source>
</reference>
<evidence type="ECO:0000313" key="3">
    <source>
        <dbReference type="EMBL" id="MBO1520475.1"/>
    </source>
</evidence>
<keyword evidence="4" id="KW-1185">Reference proteome</keyword>
<proteinExistence type="predicted"/>
<dbReference type="SUPFAM" id="SSF51735">
    <property type="entry name" value="NAD(P)-binding Rossmann-fold domains"/>
    <property type="match status" value="1"/>
</dbReference>
<evidence type="ECO:0000259" key="1">
    <source>
        <dbReference type="Pfam" id="PF02625"/>
    </source>
</evidence>
<dbReference type="Proteomes" id="UP000664882">
    <property type="component" value="Unassembled WGS sequence"/>
</dbReference>
<dbReference type="Pfam" id="PF13478">
    <property type="entry name" value="XdhC_C"/>
    <property type="match status" value="1"/>
</dbReference>